<accession>A0AAD8T163</accession>
<keyword evidence="7 8" id="KW-0456">Lyase</keyword>
<comment type="similarity">
    <text evidence="8">Belongs to the polysaccharide lyase 1 family.</text>
</comment>
<dbReference type="SUPFAM" id="SSF51126">
    <property type="entry name" value="Pectin lyase-like"/>
    <property type="match status" value="1"/>
</dbReference>
<name>A0AAD8T163_LOLMU</name>
<dbReference type="GO" id="GO:0046872">
    <property type="term" value="F:metal ion binding"/>
    <property type="evidence" value="ECO:0007669"/>
    <property type="project" value="UniProtKB-KW"/>
</dbReference>
<protein>
    <recommendedName>
        <fullName evidence="3 8">Pectate lyase</fullName>
        <ecNumber evidence="3 8">4.2.2.2</ecNumber>
    </recommendedName>
</protein>
<keyword evidence="6 8" id="KW-0106">Calcium</keyword>
<evidence type="ECO:0000256" key="1">
    <source>
        <dbReference type="ARBA" id="ARBA00000695"/>
    </source>
</evidence>
<evidence type="ECO:0000256" key="2">
    <source>
        <dbReference type="ARBA" id="ARBA00005220"/>
    </source>
</evidence>
<dbReference type="PANTHER" id="PTHR31683:SF170">
    <property type="entry name" value="PECTATE LYASE"/>
    <property type="match status" value="1"/>
</dbReference>
<comment type="catalytic activity">
    <reaction evidence="1 8">
        <text>Eliminative cleavage of (1-&gt;4)-alpha-D-galacturonan to give oligosaccharides with 4-deoxy-alpha-D-galact-4-enuronosyl groups at their non-reducing ends.</text>
        <dbReference type="EC" id="4.2.2.2"/>
    </reaction>
</comment>
<evidence type="ECO:0000256" key="6">
    <source>
        <dbReference type="ARBA" id="ARBA00022837"/>
    </source>
</evidence>
<evidence type="ECO:0000313" key="12">
    <source>
        <dbReference type="Proteomes" id="UP001231189"/>
    </source>
</evidence>
<sequence length="367" mass="40710">MDDTAPPQLPNDQLGNEPAPVQDTVLMPYAAVDSSLRAMAGQAEGFGRHAIGGLHGDVYHVTNLHDDGPGSLRDGCRRREPLWIVFDVSGTIRLASGLRVSSYKTIDGRGQRVILSGKGVLLRECEHVILCNLEVEGGRGHDADAVQIKPGSRHVWVDRCGLRDFADGLLDVTCGSTDVTVSRCRFWAHDKAVLIGASSGHVGDRRIRVTIHHCFFDGTRQRQPRVRFGRVHLYNNYTRNWGIYAVCASVESQIISQCNIYEAGDKKKVFMYMPEQAADKDRSSGGRIRSEGDLFLNCAQEHTGDDSETAEDNPWDFEVRECYQPCSVQPASLALKELLEYRTGWQPVPLPEDICFEGKPAVAHLNH</sequence>
<dbReference type="InterPro" id="IPR002022">
    <property type="entry name" value="Pec_lyase"/>
</dbReference>
<evidence type="ECO:0000256" key="9">
    <source>
        <dbReference type="SAM" id="MobiDB-lite"/>
    </source>
</evidence>
<dbReference type="PRINTS" id="PR00807">
    <property type="entry name" value="AMBALLERGEN"/>
</dbReference>
<dbReference type="PANTHER" id="PTHR31683">
    <property type="entry name" value="PECTATE LYASE 18-RELATED"/>
    <property type="match status" value="1"/>
</dbReference>
<dbReference type="GO" id="GO:0030570">
    <property type="term" value="F:pectate lyase activity"/>
    <property type="evidence" value="ECO:0007669"/>
    <property type="project" value="UniProtKB-EC"/>
</dbReference>
<dbReference type="AlphaFoldDB" id="A0AAD8T163"/>
<organism evidence="11 12">
    <name type="scientific">Lolium multiflorum</name>
    <name type="common">Italian ryegrass</name>
    <name type="synonym">Lolium perenne subsp. multiflorum</name>
    <dbReference type="NCBI Taxonomy" id="4521"/>
    <lineage>
        <taxon>Eukaryota</taxon>
        <taxon>Viridiplantae</taxon>
        <taxon>Streptophyta</taxon>
        <taxon>Embryophyta</taxon>
        <taxon>Tracheophyta</taxon>
        <taxon>Spermatophyta</taxon>
        <taxon>Magnoliopsida</taxon>
        <taxon>Liliopsida</taxon>
        <taxon>Poales</taxon>
        <taxon>Poaceae</taxon>
        <taxon>BOP clade</taxon>
        <taxon>Pooideae</taxon>
        <taxon>Poodae</taxon>
        <taxon>Poeae</taxon>
        <taxon>Poeae Chloroplast Group 2 (Poeae type)</taxon>
        <taxon>Loliodinae</taxon>
        <taxon>Loliinae</taxon>
        <taxon>Lolium</taxon>
    </lineage>
</organism>
<evidence type="ECO:0000256" key="7">
    <source>
        <dbReference type="ARBA" id="ARBA00023239"/>
    </source>
</evidence>
<keyword evidence="12" id="KW-1185">Reference proteome</keyword>
<dbReference type="InterPro" id="IPR011050">
    <property type="entry name" value="Pectin_lyase_fold/virulence"/>
</dbReference>
<evidence type="ECO:0000256" key="3">
    <source>
        <dbReference type="ARBA" id="ARBA00012272"/>
    </source>
</evidence>
<dbReference type="EC" id="4.2.2.2" evidence="3 8"/>
<gene>
    <name evidence="11" type="ORF">QYE76_055515</name>
</gene>
<dbReference type="InterPro" id="IPR018082">
    <property type="entry name" value="AmbAllergen"/>
</dbReference>
<dbReference type="InterPro" id="IPR012334">
    <property type="entry name" value="Pectin_lyas_fold"/>
</dbReference>
<evidence type="ECO:0000256" key="5">
    <source>
        <dbReference type="ARBA" id="ARBA00022729"/>
    </source>
</evidence>
<dbReference type="Proteomes" id="UP001231189">
    <property type="component" value="Unassembled WGS sequence"/>
</dbReference>
<evidence type="ECO:0000256" key="4">
    <source>
        <dbReference type="ARBA" id="ARBA00022723"/>
    </source>
</evidence>
<keyword evidence="5" id="KW-0732">Signal</keyword>
<dbReference type="InterPro" id="IPR045032">
    <property type="entry name" value="PEL"/>
</dbReference>
<feature type="region of interest" description="Disordered" evidence="9">
    <location>
        <begin position="1"/>
        <end position="20"/>
    </location>
</feature>
<evidence type="ECO:0000259" key="10">
    <source>
        <dbReference type="SMART" id="SM00656"/>
    </source>
</evidence>
<dbReference type="Pfam" id="PF00544">
    <property type="entry name" value="Pectate_lyase_4"/>
    <property type="match status" value="1"/>
</dbReference>
<keyword evidence="4 8" id="KW-0479">Metal-binding</keyword>
<reference evidence="11" key="1">
    <citation type="submission" date="2023-07" db="EMBL/GenBank/DDBJ databases">
        <title>A chromosome-level genome assembly of Lolium multiflorum.</title>
        <authorList>
            <person name="Chen Y."/>
            <person name="Copetti D."/>
            <person name="Kolliker R."/>
            <person name="Studer B."/>
        </authorList>
    </citation>
    <scope>NUCLEOTIDE SEQUENCE</scope>
    <source>
        <strain evidence="11">02402/16</strain>
        <tissue evidence="11">Leaf</tissue>
    </source>
</reference>
<comment type="pathway">
    <text evidence="2 8">Glycan metabolism; pectin degradation; 2-dehydro-3-deoxy-D-gluconate from pectin: step 2/5.</text>
</comment>
<evidence type="ECO:0000313" key="11">
    <source>
        <dbReference type="EMBL" id="KAK1667356.1"/>
    </source>
</evidence>
<dbReference type="SMART" id="SM00656">
    <property type="entry name" value="Amb_all"/>
    <property type="match status" value="1"/>
</dbReference>
<comment type="caution">
    <text evidence="11">The sequence shown here is derived from an EMBL/GenBank/DDBJ whole genome shotgun (WGS) entry which is preliminary data.</text>
</comment>
<proteinExistence type="inferred from homology"/>
<comment type="cofactor">
    <cofactor evidence="8">
        <name>Ca(2+)</name>
        <dbReference type="ChEBI" id="CHEBI:29108"/>
    </cofactor>
    <text evidence="8">Binds 1 Ca(2+) ion. Required for its activity.</text>
</comment>
<evidence type="ECO:0000256" key="8">
    <source>
        <dbReference type="RuleBase" id="RU361123"/>
    </source>
</evidence>
<dbReference type="EMBL" id="JAUUTY010000003">
    <property type="protein sequence ID" value="KAK1667356.1"/>
    <property type="molecule type" value="Genomic_DNA"/>
</dbReference>
<feature type="domain" description="Pectate lyase" evidence="10">
    <location>
        <begin position="89"/>
        <end position="267"/>
    </location>
</feature>
<dbReference type="Gene3D" id="2.160.20.10">
    <property type="entry name" value="Single-stranded right-handed beta-helix, Pectin lyase-like"/>
    <property type="match status" value="1"/>
</dbReference>